<evidence type="ECO:0000313" key="1">
    <source>
        <dbReference type="EMBL" id="PJZ64046.1"/>
    </source>
</evidence>
<protein>
    <recommendedName>
        <fullName evidence="3">DUF4238 domain-containing protein</fullName>
    </recommendedName>
</protein>
<evidence type="ECO:0008006" key="3">
    <source>
        <dbReference type="Google" id="ProtNLM"/>
    </source>
</evidence>
<comment type="caution">
    <text evidence="1">The sequence shown here is derived from an EMBL/GenBank/DDBJ whole genome shotgun (WGS) entry which is preliminary data.</text>
</comment>
<sequence length="118" mass="13756">MVSESKKHHYIPRFYLNSFSSGSSKKIWRYYKTLQGKIVVDAVSSKSTGYQYHINSLKFTENIEKYGPDYPEREVFQKIDDYASQVYRKLLKGGKSSLSTNEISTWSVFLHSILERSP</sequence>
<name>A0A2M9Z6I2_9LEPT</name>
<dbReference type="RefSeq" id="WP_100760468.1">
    <property type="nucleotide sequence ID" value="NZ_NPDT01000020.1"/>
</dbReference>
<evidence type="ECO:0000313" key="2">
    <source>
        <dbReference type="Proteomes" id="UP000231912"/>
    </source>
</evidence>
<dbReference type="InterPro" id="IPR025332">
    <property type="entry name" value="DUF4238"/>
</dbReference>
<gene>
    <name evidence="1" type="ORF">CH371_20215</name>
</gene>
<dbReference type="EMBL" id="NPDT01000020">
    <property type="protein sequence ID" value="PJZ64046.1"/>
    <property type="molecule type" value="Genomic_DNA"/>
</dbReference>
<organism evidence="1 2">
    <name type="scientific">Leptospira wolffii</name>
    <dbReference type="NCBI Taxonomy" id="409998"/>
    <lineage>
        <taxon>Bacteria</taxon>
        <taxon>Pseudomonadati</taxon>
        <taxon>Spirochaetota</taxon>
        <taxon>Spirochaetia</taxon>
        <taxon>Leptospirales</taxon>
        <taxon>Leptospiraceae</taxon>
        <taxon>Leptospira</taxon>
    </lineage>
</organism>
<dbReference type="Pfam" id="PF14022">
    <property type="entry name" value="DUF4238"/>
    <property type="match status" value="1"/>
</dbReference>
<dbReference type="AlphaFoldDB" id="A0A2M9Z6I2"/>
<accession>A0A2M9Z6I2</accession>
<dbReference type="Proteomes" id="UP000231912">
    <property type="component" value="Unassembled WGS sequence"/>
</dbReference>
<reference evidence="1 2" key="1">
    <citation type="submission" date="2017-07" db="EMBL/GenBank/DDBJ databases">
        <title>Leptospira spp. isolated from tropical soils.</title>
        <authorList>
            <person name="Thibeaux R."/>
            <person name="Iraola G."/>
            <person name="Ferres I."/>
            <person name="Bierque E."/>
            <person name="Girault D."/>
            <person name="Soupe-Gilbert M.-E."/>
            <person name="Picardeau M."/>
            <person name="Goarant C."/>
        </authorList>
    </citation>
    <scope>NUCLEOTIDE SEQUENCE [LARGE SCALE GENOMIC DNA]</scope>
    <source>
        <strain evidence="1 2">FH2-C-A2</strain>
    </source>
</reference>
<proteinExistence type="predicted"/>